<dbReference type="Proteomes" id="UP000663791">
    <property type="component" value="Unassembled WGS sequence"/>
</dbReference>
<evidence type="ECO:0000313" key="1">
    <source>
        <dbReference type="EMBL" id="MBM9460138.1"/>
    </source>
</evidence>
<sequence>MPGITHIHRHQQRSGLSDFEDFNDMGDRGPDHLKVVVEANIGLHVAEQHVQDMVDGCTGDNLSLGGEWMIIERRWAGFELSYLCLCDQRIPHSPSGHVEWKSSGGRGHRATVKVDAEAVARHLPWVGPAGATDAELRFVYSELRSEFLEAVERWNKQNKPGTPWGEVFCIDAPSLPEREPSL</sequence>
<dbReference type="RefSeq" id="WP_205291450.1">
    <property type="nucleotide sequence ID" value="NZ_CP074406.1"/>
</dbReference>
<evidence type="ECO:0000313" key="2">
    <source>
        <dbReference type="Proteomes" id="UP000663791"/>
    </source>
</evidence>
<organism evidence="1 2">
    <name type="scientific">Nocardioides faecalis</name>
    <dbReference type="NCBI Taxonomy" id="2803858"/>
    <lineage>
        <taxon>Bacteria</taxon>
        <taxon>Bacillati</taxon>
        <taxon>Actinomycetota</taxon>
        <taxon>Actinomycetes</taxon>
        <taxon>Propionibacteriales</taxon>
        <taxon>Nocardioidaceae</taxon>
        <taxon>Nocardioides</taxon>
    </lineage>
</organism>
<accession>A0A939BYA4</accession>
<reference evidence="1" key="1">
    <citation type="submission" date="2021-01" db="EMBL/GenBank/DDBJ databases">
        <title>Novel species in genus Nocardioides.</title>
        <authorList>
            <person name="Zhang G."/>
        </authorList>
    </citation>
    <scope>NUCLEOTIDE SEQUENCE</scope>
    <source>
        <strain evidence="1">Zg-536</strain>
    </source>
</reference>
<keyword evidence="2" id="KW-1185">Reference proteome</keyword>
<comment type="caution">
    <text evidence="1">The sequence shown here is derived from an EMBL/GenBank/DDBJ whole genome shotgun (WGS) entry which is preliminary data.</text>
</comment>
<dbReference type="AlphaFoldDB" id="A0A939BYA4"/>
<dbReference type="EMBL" id="JAERTX010000007">
    <property type="protein sequence ID" value="MBM9460138.1"/>
    <property type="molecule type" value="Genomic_DNA"/>
</dbReference>
<protein>
    <submittedName>
        <fullName evidence="1">Uncharacterized protein</fullName>
    </submittedName>
</protein>
<gene>
    <name evidence="1" type="ORF">JK386_09500</name>
</gene>
<name>A0A939BYA4_9ACTN</name>
<proteinExistence type="predicted"/>